<evidence type="ECO:0008006" key="4">
    <source>
        <dbReference type="Google" id="ProtNLM"/>
    </source>
</evidence>
<accession>A0A9W9LJT1</accession>
<reference evidence="2" key="1">
    <citation type="submission" date="2022-11" db="EMBL/GenBank/DDBJ databases">
        <authorList>
            <person name="Petersen C."/>
        </authorList>
    </citation>
    <scope>NUCLEOTIDE SEQUENCE</scope>
    <source>
        <strain evidence="2">IBT 26290</strain>
    </source>
</reference>
<feature type="chain" id="PRO_5040802227" description="Secreted protein" evidence="1">
    <location>
        <begin position="22"/>
        <end position="118"/>
    </location>
</feature>
<keyword evidence="3" id="KW-1185">Reference proteome</keyword>
<comment type="caution">
    <text evidence="2">The sequence shown here is derived from an EMBL/GenBank/DDBJ whole genome shotgun (WGS) entry which is preliminary data.</text>
</comment>
<organism evidence="2 3">
    <name type="scientific">Penicillium canariense</name>
    <dbReference type="NCBI Taxonomy" id="189055"/>
    <lineage>
        <taxon>Eukaryota</taxon>
        <taxon>Fungi</taxon>
        <taxon>Dikarya</taxon>
        <taxon>Ascomycota</taxon>
        <taxon>Pezizomycotina</taxon>
        <taxon>Eurotiomycetes</taxon>
        <taxon>Eurotiomycetidae</taxon>
        <taxon>Eurotiales</taxon>
        <taxon>Aspergillaceae</taxon>
        <taxon>Penicillium</taxon>
    </lineage>
</organism>
<proteinExistence type="predicted"/>
<sequence>MVKLQLRDVVLASLFATPILAGNSVGFVYGYECYDCGCNAYQQNTFVNPGNSGACYDLSQGSASTGIDRTSVYDKMDCVLYTGYKCTGSSYYQAERYRQDWNCQNSKIGWINSWQCWT</sequence>
<dbReference type="EMBL" id="JAPQKN010000004">
    <property type="protein sequence ID" value="KAJ5160370.1"/>
    <property type="molecule type" value="Genomic_DNA"/>
</dbReference>
<protein>
    <recommendedName>
        <fullName evidence="4">Secreted protein</fullName>
    </recommendedName>
</protein>
<dbReference type="RefSeq" id="XP_056541928.1">
    <property type="nucleotide sequence ID" value="XM_056689499.1"/>
</dbReference>
<dbReference type="AlphaFoldDB" id="A0A9W9LJT1"/>
<dbReference type="GeneID" id="81428675"/>
<keyword evidence="1" id="KW-0732">Signal</keyword>
<dbReference type="Proteomes" id="UP001149163">
    <property type="component" value="Unassembled WGS sequence"/>
</dbReference>
<evidence type="ECO:0000256" key="1">
    <source>
        <dbReference type="SAM" id="SignalP"/>
    </source>
</evidence>
<gene>
    <name evidence="2" type="ORF">N7482_007374</name>
</gene>
<reference evidence="2" key="2">
    <citation type="journal article" date="2023" name="IMA Fungus">
        <title>Comparative genomic study of the Penicillium genus elucidates a diverse pangenome and 15 lateral gene transfer events.</title>
        <authorList>
            <person name="Petersen C."/>
            <person name="Sorensen T."/>
            <person name="Nielsen M.R."/>
            <person name="Sondergaard T.E."/>
            <person name="Sorensen J.L."/>
            <person name="Fitzpatrick D.A."/>
            <person name="Frisvad J.C."/>
            <person name="Nielsen K.L."/>
        </authorList>
    </citation>
    <scope>NUCLEOTIDE SEQUENCE</scope>
    <source>
        <strain evidence="2">IBT 26290</strain>
    </source>
</reference>
<evidence type="ECO:0000313" key="2">
    <source>
        <dbReference type="EMBL" id="KAJ5160370.1"/>
    </source>
</evidence>
<evidence type="ECO:0000313" key="3">
    <source>
        <dbReference type="Proteomes" id="UP001149163"/>
    </source>
</evidence>
<feature type="signal peptide" evidence="1">
    <location>
        <begin position="1"/>
        <end position="21"/>
    </location>
</feature>
<name>A0A9W9LJT1_9EURO</name>